<dbReference type="InterPro" id="IPR006094">
    <property type="entry name" value="Oxid_FAD_bind_N"/>
</dbReference>
<dbReference type="RefSeq" id="WP_058288986.1">
    <property type="nucleotide sequence ID" value="NZ_CYSD01000014.1"/>
</dbReference>
<dbReference type="Proteomes" id="UP000052022">
    <property type="component" value="Unassembled WGS sequence"/>
</dbReference>
<reference evidence="4 5" key="1">
    <citation type="submission" date="2015-09" db="EMBL/GenBank/DDBJ databases">
        <authorList>
            <consortium name="Swine Surveillance"/>
        </authorList>
    </citation>
    <scope>NUCLEOTIDE SEQUENCE [LARGE SCALE GENOMIC DNA]</scope>
    <source>
        <strain evidence="4 5">CECT 7557</strain>
    </source>
</reference>
<dbReference type="InterPro" id="IPR016166">
    <property type="entry name" value="FAD-bd_PCMH"/>
</dbReference>
<proteinExistence type="predicted"/>
<evidence type="ECO:0000313" key="5">
    <source>
        <dbReference type="Proteomes" id="UP000052022"/>
    </source>
</evidence>
<organism evidence="4 5">
    <name type="scientific">Tritonibacter multivorans</name>
    <dbReference type="NCBI Taxonomy" id="928856"/>
    <lineage>
        <taxon>Bacteria</taxon>
        <taxon>Pseudomonadati</taxon>
        <taxon>Pseudomonadota</taxon>
        <taxon>Alphaproteobacteria</taxon>
        <taxon>Rhodobacterales</taxon>
        <taxon>Paracoccaceae</taxon>
        <taxon>Tritonibacter</taxon>
    </lineage>
</organism>
<dbReference type="EC" id="1.-.-.-" evidence="4"/>
<keyword evidence="1" id="KW-0285">Flavoprotein</keyword>
<evidence type="ECO:0000256" key="1">
    <source>
        <dbReference type="ARBA" id="ARBA00022630"/>
    </source>
</evidence>
<dbReference type="PROSITE" id="PS51387">
    <property type="entry name" value="FAD_PCMH"/>
    <property type="match status" value="1"/>
</dbReference>
<evidence type="ECO:0000313" key="4">
    <source>
        <dbReference type="EMBL" id="CUH76346.1"/>
    </source>
</evidence>
<protein>
    <submittedName>
        <fullName evidence="4">Putative FAD-linked oxidoreductase</fullName>
        <ecNumber evidence="4">1.-.-.-</ecNumber>
    </submittedName>
</protein>
<dbReference type="PANTHER" id="PTHR11748">
    <property type="entry name" value="D-LACTATE DEHYDROGENASE"/>
    <property type="match status" value="1"/>
</dbReference>
<dbReference type="SUPFAM" id="SSF56176">
    <property type="entry name" value="FAD-binding/transporter-associated domain-like"/>
    <property type="match status" value="1"/>
</dbReference>
<evidence type="ECO:0000256" key="2">
    <source>
        <dbReference type="ARBA" id="ARBA00022827"/>
    </source>
</evidence>
<feature type="domain" description="FAD-binding PCMH-type" evidence="3">
    <location>
        <begin position="1"/>
        <end position="172"/>
    </location>
</feature>
<dbReference type="Gene3D" id="3.30.465.10">
    <property type="match status" value="1"/>
</dbReference>
<accession>A0A0P1G3G1</accession>
<dbReference type="GO" id="GO:0016491">
    <property type="term" value="F:oxidoreductase activity"/>
    <property type="evidence" value="ECO:0007669"/>
    <property type="project" value="UniProtKB-KW"/>
</dbReference>
<evidence type="ECO:0000259" key="3">
    <source>
        <dbReference type="PROSITE" id="PS51387"/>
    </source>
</evidence>
<keyword evidence="2" id="KW-0274">FAD</keyword>
<gene>
    <name evidence="4" type="ORF">TRM7557_00853</name>
</gene>
<dbReference type="PANTHER" id="PTHR11748:SF103">
    <property type="entry name" value="GLYCOLATE OXIDASE SUBUNIT GLCE"/>
    <property type="match status" value="1"/>
</dbReference>
<keyword evidence="5" id="KW-1185">Reference proteome</keyword>
<sequence>MLTPKTEAELAEMIAAAAGAIAIAGGGTRGVACEGAPLTTRGLTGVSLYEPGALTLVAGAGTPLAEVEALLAGENQRLAFEPADLRALLGTECMPTLGGVFATNGSGPRRIQCGAARDFLLGVRFVDGTGTVVSNGGRVMKNVTGYDLVKLMAGAHGTLGVLSEVSLKVLPRAETTTTVALSCGDLAVAVRAMSAALGAPYDVTGAAYDPQAGAAYVRLEGFEGSVAYRADKLAALLAVHGDVDIRPDSAELWQGLRDVAPLVGAEGDLWRISVKPGDAVQLVPALGAAQCLFDWGGGLVWAVVPKGTDLRARMAVPGHATLMRGSGFARFHPEPAPLAAISAGLRAKFDPRQILNPGLMG</sequence>
<dbReference type="STRING" id="928856.SAMN04488049_11275"/>
<dbReference type="Pfam" id="PF01565">
    <property type="entry name" value="FAD_binding_4"/>
    <property type="match status" value="1"/>
</dbReference>
<dbReference type="GO" id="GO:0071949">
    <property type="term" value="F:FAD binding"/>
    <property type="evidence" value="ECO:0007669"/>
    <property type="project" value="InterPro"/>
</dbReference>
<dbReference type="SUPFAM" id="SSF55103">
    <property type="entry name" value="FAD-linked oxidases, C-terminal domain"/>
    <property type="match status" value="1"/>
</dbReference>
<dbReference type="InterPro" id="IPR036318">
    <property type="entry name" value="FAD-bd_PCMH-like_sf"/>
</dbReference>
<dbReference type="InterPro" id="IPR016164">
    <property type="entry name" value="FAD-linked_Oxase-like_C"/>
</dbReference>
<dbReference type="AlphaFoldDB" id="A0A0P1G3G1"/>
<name>A0A0P1G3G1_9RHOB</name>
<keyword evidence="4" id="KW-0560">Oxidoreductase</keyword>
<dbReference type="InterPro" id="IPR016169">
    <property type="entry name" value="FAD-bd_PCMH_sub2"/>
</dbReference>
<dbReference type="EMBL" id="CYSD01000014">
    <property type="protein sequence ID" value="CUH76346.1"/>
    <property type="molecule type" value="Genomic_DNA"/>
</dbReference>